<dbReference type="InterPro" id="IPR050312">
    <property type="entry name" value="IolE/XylAMocC-like"/>
</dbReference>
<dbReference type="Pfam" id="PF01261">
    <property type="entry name" value="AP_endonuc_2"/>
    <property type="match status" value="1"/>
</dbReference>
<name>A0A5C6M4N8_9PLAN</name>
<gene>
    <name evidence="3" type="ORF">E3A20_13150</name>
</gene>
<evidence type="ECO:0000313" key="3">
    <source>
        <dbReference type="EMBL" id="TWW09558.1"/>
    </source>
</evidence>
<dbReference type="PANTHER" id="PTHR12110:SF53">
    <property type="entry name" value="BLR5974 PROTEIN"/>
    <property type="match status" value="1"/>
</dbReference>
<feature type="signal peptide" evidence="1">
    <location>
        <begin position="1"/>
        <end position="27"/>
    </location>
</feature>
<proteinExistence type="predicted"/>
<organism evidence="3 4">
    <name type="scientific">Planctomyces bekefii</name>
    <dbReference type="NCBI Taxonomy" id="1653850"/>
    <lineage>
        <taxon>Bacteria</taxon>
        <taxon>Pseudomonadati</taxon>
        <taxon>Planctomycetota</taxon>
        <taxon>Planctomycetia</taxon>
        <taxon>Planctomycetales</taxon>
        <taxon>Planctomycetaceae</taxon>
        <taxon>Planctomyces</taxon>
    </lineage>
</organism>
<dbReference type="PROSITE" id="PS51318">
    <property type="entry name" value="TAT"/>
    <property type="match status" value="1"/>
</dbReference>
<reference evidence="3 4" key="1">
    <citation type="submission" date="2019-08" db="EMBL/GenBank/DDBJ databases">
        <title>100 year-old enigma solved: identification of Planctomyces bekefii, the type genus and species of the phylum Planctomycetes.</title>
        <authorList>
            <person name="Svetlana D.N."/>
            <person name="Overmann J."/>
        </authorList>
    </citation>
    <scope>NUCLEOTIDE SEQUENCE [LARGE SCALE GENOMIC DNA]</scope>
    <source>
        <strain evidence="3">Phe10_nw2017</strain>
    </source>
</reference>
<dbReference type="PANTHER" id="PTHR12110">
    <property type="entry name" value="HYDROXYPYRUVATE ISOMERASE"/>
    <property type="match status" value="1"/>
</dbReference>
<keyword evidence="4" id="KW-1185">Reference proteome</keyword>
<protein>
    <submittedName>
        <fullName evidence="3">Xylose isomerase</fullName>
    </submittedName>
</protein>
<keyword evidence="1" id="KW-0732">Signal</keyword>
<feature type="chain" id="PRO_5023010959" evidence="1">
    <location>
        <begin position="28"/>
        <end position="306"/>
    </location>
</feature>
<dbReference type="Gene3D" id="3.20.20.150">
    <property type="entry name" value="Divalent-metal-dependent TIM barrel enzymes"/>
    <property type="match status" value="1"/>
</dbReference>
<reference evidence="3 4" key="2">
    <citation type="submission" date="2019-08" db="EMBL/GenBank/DDBJ databases">
        <authorList>
            <person name="Henke P."/>
        </authorList>
    </citation>
    <scope>NUCLEOTIDE SEQUENCE [LARGE SCALE GENOMIC DNA]</scope>
    <source>
        <strain evidence="3">Phe10_nw2017</strain>
    </source>
</reference>
<evidence type="ECO:0000313" key="4">
    <source>
        <dbReference type="Proteomes" id="UP000321083"/>
    </source>
</evidence>
<dbReference type="Proteomes" id="UP000321083">
    <property type="component" value="Unassembled WGS sequence"/>
</dbReference>
<feature type="domain" description="Xylose isomerase-like TIM barrel" evidence="2">
    <location>
        <begin position="74"/>
        <end position="288"/>
    </location>
</feature>
<dbReference type="PROSITE" id="PS51257">
    <property type="entry name" value="PROKAR_LIPOPROTEIN"/>
    <property type="match status" value="1"/>
</dbReference>
<keyword evidence="3" id="KW-0413">Isomerase</keyword>
<dbReference type="InterPro" id="IPR036237">
    <property type="entry name" value="Xyl_isomerase-like_sf"/>
</dbReference>
<comment type="caution">
    <text evidence="3">The sequence shown here is derived from an EMBL/GenBank/DDBJ whole genome shotgun (WGS) entry which is preliminary data.</text>
</comment>
<dbReference type="InterPro" id="IPR006311">
    <property type="entry name" value="TAT_signal"/>
</dbReference>
<dbReference type="GO" id="GO:0016853">
    <property type="term" value="F:isomerase activity"/>
    <property type="evidence" value="ECO:0007669"/>
    <property type="project" value="UniProtKB-KW"/>
</dbReference>
<evidence type="ECO:0000259" key="2">
    <source>
        <dbReference type="Pfam" id="PF01261"/>
    </source>
</evidence>
<accession>A0A5C6M4N8</accession>
<sequence>MTISRRQLFGMTAAAATAAACPNLSIAADPPQRTKGSHLKLSLAGYSFNRQMARRGTPEQIQKAEMSLEKLIVFCAEHGLGAAELTGYYFPAEITPAYLISLRALAHRNGVSISGTAIGNDFCLPDGEARQKQLAECRQWVDYAALLGAPAIRIFAGKVPAGDTEDAAVARCAAGINECLQYAAEKGVFLALENHGGITSTPAQMLKIIQQVQPSEFFGVNFDSGNFQTADPYADLQQIAPWAVTAQIKASISVNGKKQPADYVRIVSILRDAGYRGFVALEYEESESPFAAIPPILDKLRPLMDG</sequence>
<dbReference type="AlphaFoldDB" id="A0A5C6M4N8"/>
<dbReference type="EMBL" id="SRHE01000239">
    <property type="protein sequence ID" value="TWW09558.1"/>
    <property type="molecule type" value="Genomic_DNA"/>
</dbReference>
<dbReference type="InterPro" id="IPR013022">
    <property type="entry name" value="Xyl_isomerase-like_TIM-brl"/>
</dbReference>
<dbReference type="SUPFAM" id="SSF51658">
    <property type="entry name" value="Xylose isomerase-like"/>
    <property type="match status" value="1"/>
</dbReference>
<evidence type="ECO:0000256" key="1">
    <source>
        <dbReference type="SAM" id="SignalP"/>
    </source>
</evidence>